<keyword evidence="4" id="KW-1003">Cell membrane</keyword>
<dbReference type="PANTHER" id="PTHR11048:SF28">
    <property type="entry name" value="4-HYDROXYBENZOATE POLYPRENYLTRANSFERASE, MITOCHONDRIAL"/>
    <property type="match status" value="1"/>
</dbReference>
<dbReference type="GO" id="GO:0016765">
    <property type="term" value="F:transferase activity, transferring alkyl or aryl (other than methyl) groups"/>
    <property type="evidence" value="ECO:0007669"/>
    <property type="project" value="InterPro"/>
</dbReference>
<evidence type="ECO:0000256" key="9">
    <source>
        <dbReference type="SAM" id="Phobius"/>
    </source>
</evidence>
<keyword evidence="11" id="KW-1185">Reference proteome</keyword>
<evidence type="ECO:0000256" key="7">
    <source>
        <dbReference type="ARBA" id="ARBA00022989"/>
    </source>
</evidence>
<dbReference type="KEGG" id="dalk:DSCA_29580"/>
<dbReference type="InterPro" id="IPR039653">
    <property type="entry name" value="Prenyltransferase"/>
</dbReference>
<keyword evidence="6 9" id="KW-0812">Transmembrane</keyword>
<evidence type="ECO:0000256" key="5">
    <source>
        <dbReference type="ARBA" id="ARBA00022679"/>
    </source>
</evidence>
<feature type="transmembrane region" description="Helical" evidence="9">
    <location>
        <begin position="229"/>
        <end position="250"/>
    </location>
</feature>
<feature type="transmembrane region" description="Helical" evidence="9">
    <location>
        <begin position="105"/>
        <end position="128"/>
    </location>
</feature>
<dbReference type="RefSeq" id="WP_231716493.1">
    <property type="nucleotide sequence ID" value="NZ_AP021874.1"/>
</dbReference>
<protein>
    <recommendedName>
        <fullName evidence="12">Ubiquinone biosynthesis protein UbiA</fullName>
    </recommendedName>
</protein>
<dbReference type="AlphaFoldDB" id="A0A5K7YJI3"/>
<evidence type="ECO:0000256" key="6">
    <source>
        <dbReference type="ARBA" id="ARBA00022692"/>
    </source>
</evidence>
<evidence type="ECO:0000256" key="1">
    <source>
        <dbReference type="ARBA" id="ARBA00001946"/>
    </source>
</evidence>
<accession>A0A5K7YJI3</accession>
<evidence type="ECO:0008006" key="12">
    <source>
        <dbReference type="Google" id="ProtNLM"/>
    </source>
</evidence>
<name>A0A5K7YJI3_9BACT</name>
<comment type="cofactor">
    <cofactor evidence="1">
        <name>Mg(2+)</name>
        <dbReference type="ChEBI" id="CHEBI:18420"/>
    </cofactor>
</comment>
<dbReference type="InterPro" id="IPR000537">
    <property type="entry name" value="UbiA_prenyltransferase"/>
</dbReference>
<proteinExistence type="inferred from homology"/>
<dbReference type="CDD" id="cd13956">
    <property type="entry name" value="PT_UbiA"/>
    <property type="match status" value="1"/>
</dbReference>
<evidence type="ECO:0000256" key="2">
    <source>
        <dbReference type="ARBA" id="ARBA00004141"/>
    </source>
</evidence>
<feature type="transmembrane region" description="Helical" evidence="9">
    <location>
        <begin position="182"/>
        <end position="198"/>
    </location>
</feature>
<organism evidence="10 11">
    <name type="scientific">Desulfosarcina alkanivorans</name>
    <dbReference type="NCBI Taxonomy" id="571177"/>
    <lineage>
        <taxon>Bacteria</taxon>
        <taxon>Pseudomonadati</taxon>
        <taxon>Thermodesulfobacteriota</taxon>
        <taxon>Desulfobacteria</taxon>
        <taxon>Desulfobacterales</taxon>
        <taxon>Desulfosarcinaceae</taxon>
        <taxon>Desulfosarcina</taxon>
    </lineage>
</organism>
<evidence type="ECO:0000313" key="11">
    <source>
        <dbReference type="Proteomes" id="UP000427906"/>
    </source>
</evidence>
<feature type="transmembrane region" description="Helical" evidence="9">
    <location>
        <begin position="21"/>
        <end position="42"/>
    </location>
</feature>
<dbReference type="Gene3D" id="1.20.120.1780">
    <property type="entry name" value="UbiA prenyltransferase"/>
    <property type="match status" value="1"/>
</dbReference>
<feature type="transmembrane region" description="Helical" evidence="9">
    <location>
        <begin position="256"/>
        <end position="278"/>
    </location>
</feature>
<evidence type="ECO:0000256" key="8">
    <source>
        <dbReference type="ARBA" id="ARBA00023136"/>
    </source>
</evidence>
<comment type="subcellular location">
    <subcellularLocation>
        <location evidence="2">Membrane</location>
        <topology evidence="2">Multi-pass membrane protein</topology>
    </subcellularLocation>
</comment>
<dbReference type="Proteomes" id="UP000427906">
    <property type="component" value="Chromosome"/>
</dbReference>
<evidence type="ECO:0000256" key="4">
    <source>
        <dbReference type="ARBA" id="ARBA00022475"/>
    </source>
</evidence>
<keyword evidence="7 9" id="KW-1133">Transmembrane helix</keyword>
<feature type="transmembrane region" description="Helical" evidence="9">
    <location>
        <begin position="48"/>
        <end position="69"/>
    </location>
</feature>
<gene>
    <name evidence="10" type="ORF">DSCA_29580</name>
</gene>
<keyword evidence="5" id="KW-0808">Transferase</keyword>
<keyword evidence="8 9" id="KW-0472">Membrane</keyword>
<feature type="transmembrane region" description="Helical" evidence="9">
    <location>
        <begin position="134"/>
        <end position="151"/>
    </location>
</feature>
<dbReference type="PANTHER" id="PTHR11048">
    <property type="entry name" value="PRENYLTRANSFERASES"/>
    <property type="match status" value="1"/>
</dbReference>
<reference evidence="10 11" key="1">
    <citation type="submission" date="2019-11" db="EMBL/GenBank/DDBJ databases">
        <title>Comparative genomics of hydrocarbon-degrading Desulfosarcina strains.</title>
        <authorList>
            <person name="Watanabe M."/>
            <person name="Kojima H."/>
            <person name="Fukui M."/>
        </authorList>
    </citation>
    <scope>NUCLEOTIDE SEQUENCE [LARGE SCALE GENOMIC DNA]</scope>
    <source>
        <strain evidence="10 11">PL12</strain>
    </source>
</reference>
<comment type="similarity">
    <text evidence="3">Belongs to the UbiA prenyltransferase family.</text>
</comment>
<dbReference type="GO" id="GO:0005886">
    <property type="term" value="C:plasma membrane"/>
    <property type="evidence" value="ECO:0007669"/>
    <property type="project" value="TreeGrafter"/>
</dbReference>
<dbReference type="Gene3D" id="1.10.357.140">
    <property type="entry name" value="UbiA prenyltransferase"/>
    <property type="match status" value="1"/>
</dbReference>
<evidence type="ECO:0000256" key="3">
    <source>
        <dbReference type="ARBA" id="ARBA00005985"/>
    </source>
</evidence>
<sequence>MTLQAILTHPRLKLFLALSRTPHGIIDIATPALAALLCLGHFPSPVTTLLGLITVFAGYTAVYALNDLVDYRADREKIRAGEYAGGEDYMDLDSLLMRHPLARGVLTLPEGILWAGGWALVAMIGAWLLNPVCFYIFLAGGLLEAIYCLLWRVTPLRALINGIVKTLGAVAAVYAVNPQPSALFIFVLFAWIFFWEIGGQNIPNDWTDIEEDRRFRARTIPVKLGPARAGLLALACLVAAFLSTFLLVWVSPLTFGFIHLLALAAMGVWLLLLPVLRLVDANDRKQAMDLFNKASYFPLSVFGVVLVRLLIF</sequence>
<dbReference type="InterPro" id="IPR044878">
    <property type="entry name" value="UbiA_sf"/>
</dbReference>
<dbReference type="Pfam" id="PF01040">
    <property type="entry name" value="UbiA"/>
    <property type="match status" value="1"/>
</dbReference>
<evidence type="ECO:0000313" key="10">
    <source>
        <dbReference type="EMBL" id="BBO69028.1"/>
    </source>
</evidence>
<dbReference type="EMBL" id="AP021874">
    <property type="protein sequence ID" value="BBO69028.1"/>
    <property type="molecule type" value="Genomic_DNA"/>
</dbReference>
<feature type="transmembrane region" description="Helical" evidence="9">
    <location>
        <begin position="290"/>
        <end position="311"/>
    </location>
</feature>